<feature type="domain" description="AtuA-like ferredoxin-fold" evidence="2">
    <location>
        <begin position="548"/>
        <end position="648"/>
    </location>
</feature>
<gene>
    <name evidence="3" type="ORF">LTR16_000024</name>
</gene>
<evidence type="ECO:0000259" key="2">
    <source>
        <dbReference type="Pfam" id="PF23544"/>
    </source>
</evidence>
<dbReference type="EMBL" id="JAVRRA010024618">
    <property type="protein sequence ID" value="KAK5132144.1"/>
    <property type="molecule type" value="Genomic_DNA"/>
</dbReference>
<evidence type="ECO:0000259" key="1">
    <source>
        <dbReference type="Pfam" id="PF07287"/>
    </source>
</evidence>
<dbReference type="PANTHER" id="PTHR47585:SF1">
    <property type="entry name" value="DUF1446 DOMAIN-CONTAINING PROTEIN"/>
    <property type="match status" value="1"/>
</dbReference>
<evidence type="ECO:0000313" key="3">
    <source>
        <dbReference type="EMBL" id="KAK5132144.1"/>
    </source>
</evidence>
<accession>A0ABR0KWE9</accession>
<reference evidence="3 4" key="1">
    <citation type="submission" date="2023-08" db="EMBL/GenBank/DDBJ databases">
        <title>Black Yeasts Isolated from many extreme environments.</title>
        <authorList>
            <person name="Coleine C."/>
            <person name="Stajich J.E."/>
            <person name="Selbmann L."/>
        </authorList>
    </citation>
    <scope>NUCLEOTIDE SEQUENCE [LARGE SCALE GENOMIC DNA]</scope>
    <source>
        <strain evidence="3 4">CCFEE 536</strain>
    </source>
</reference>
<evidence type="ECO:0008006" key="5">
    <source>
        <dbReference type="Google" id="ProtNLM"/>
    </source>
</evidence>
<evidence type="ECO:0000313" key="4">
    <source>
        <dbReference type="Proteomes" id="UP001357485"/>
    </source>
</evidence>
<dbReference type="PANTHER" id="PTHR47585">
    <property type="match status" value="1"/>
</dbReference>
<protein>
    <recommendedName>
        <fullName evidence="5">DUF1446-domain-containing protein</fullName>
    </recommendedName>
</protein>
<dbReference type="Pfam" id="PF23544">
    <property type="entry name" value="AtuA_ferredoxin"/>
    <property type="match status" value="1"/>
</dbReference>
<keyword evidence="4" id="KW-1185">Reference proteome</keyword>
<dbReference type="InterPro" id="IPR056362">
    <property type="entry name" value="AtuA-like_ferredoxin_dom"/>
</dbReference>
<dbReference type="InterPro" id="IPR010839">
    <property type="entry name" value="AtuA_N"/>
</dbReference>
<organism evidence="3 4">
    <name type="scientific">Cryomyces antarcticus</name>
    <dbReference type="NCBI Taxonomy" id="329879"/>
    <lineage>
        <taxon>Eukaryota</taxon>
        <taxon>Fungi</taxon>
        <taxon>Dikarya</taxon>
        <taxon>Ascomycota</taxon>
        <taxon>Pezizomycotina</taxon>
        <taxon>Dothideomycetes</taxon>
        <taxon>Dothideomycetes incertae sedis</taxon>
        <taxon>Cryomyces</taxon>
    </lineage>
</organism>
<proteinExistence type="predicted"/>
<dbReference type="Pfam" id="PF07287">
    <property type="entry name" value="AtuA"/>
    <property type="match status" value="1"/>
</dbReference>
<name>A0ABR0KWE9_9PEZI</name>
<feature type="domain" description="Acyclic terpene utilisation N-terminal" evidence="1">
    <location>
        <begin position="39"/>
        <end position="501"/>
    </location>
</feature>
<sequence>MGDQGRPEKGRRPVRVANCSGYKSGFANRVVQTTLLIKFSDDPSHEMFLQATLGDVDFITGDYLAEMNMAENAEAYKAGKVPGYETTAWEAIKESIDVVAAKGIKIIINGGSLNPKGLAKRVAALVKEKHLNLKVAFVEGDDVLSRVGPTVSSLSGTLPEHLDSDNKAITTQTKYGFLKNETPLILARVYLGARAIVKGLQHGADIILCGRVSDASPVIGAACYWHSWSETDYDSLAGSLIAGHLIECSAYVTGGNFSGFTEHPAETFAHPGFPIAEIEADGSCVITKHPGTGGLVTEDTVKCQFLYELQGSMYLNSDVSAYLNGVRVECVGEDRVRVSGIVGKAPPPTTKLAIFYHGGHQCQYILNATGYGTREKWELLERQLRTLVKNRGIMEDFELLEFQVVGVPERNPSSQLLSTSYCRVFAEAVDPKTLLGLLDAFKDISLRHFSGMFSPQISPSGISLTCPAGFHFALDMRTALPNPFLAYYPALYAQNNIEESISILGADGTMTLNVPAGHPPTYASLEPRENTPAPTSVPLCNSTPTRSIRLGDIALARSGDKGSNLNFGIFVRSSAAWEWFRAFLSHEKMKELMGSDWDESFFLERVEFPGIWAVHFVVYGILGRGVSSSSRLDNLGKGFADFVRDREVQVPESVLGI</sequence>
<comment type="caution">
    <text evidence="3">The sequence shown here is derived from an EMBL/GenBank/DDBJ whole genome shotgun (WGS) entry which is preliminary data.</text>
</comment>
<dbReference type="Proteomes" id="UP001357485">
    <property type="component" value="Unassembled WGS sequence"/>
</dbReference>